<feature type="non-terminal residue" evidence="1">
    <location>
        <position position="97"/>
    </location>
</feature>
<reference evidence="1 2" key="1">
    <citation type="journal article" date="2018" name="Nat. Ecol. Evol.">
        <title>Genomic signatures of mitonuclear coevolution across populations of Tigriopus californicus.</title>
        <authorList>
            <person name="Barreto F.S."/>
            <person name="Watson E.T."/>
            <person name="Lima T.G."/>
            <person name="Willett C.S."/>
            <person name="Edmands S."/>
            <person name="Li W."/>
            <person name="Burton R.S."/>
        </authorList>
    </citation>
    <scope>NUCLEOTIDE SEQUENCE [LARGE SCALE GENOMIC DNA]</scope>
    <source>
        <strain evidence="1 2">San Diego</strain>
    </source>
</reference>
<gene>
    <name evidence="1" type="ORF">TCAL_15360</name>
</gene>
<comment type="caution">
    <text evidence="1">The sequence shown here is derived from an EMBL/GenBank/DDBJ whole genome shotgun (WGS) entry which is preliminary data.</text>
</comment>
<dbReference type="AlphaFoldDB" id="A0A553PMJ8"/>
<organism evidence="1 2">
    <name type="scientific">Tigriopus californicus</name>
    <name type="common">Marine copepod</name>
    <dbReference type="NCBI Taxonomy" id="6832"/>
    <lineage>
        <taxon>Eukaryota</taxon>
        <taxon>Metazoa</taxon>
        <taxon>Ecdysozoa</taxon>
        <taxon>Arthropoda</taxon>
        <taxon>Crustacea</taxon>
        <taxon>Multicrustacea</taxon>
        <taxon>Hexanauplia</taxon>
        <taxon>Copepoda</taxon>
        <taxon>Harpacticoida</taxon>
        <taxon>Harpacticidae</taxon>
        <taxon>Tigriopus</taxon>
    </lineage>
</organism>
<name>A0A553PMJ8_TIGCA</name>
<keyword evidence="2" id="KW-1185">Reference proteome</keyword>
<evidence type="ECO:0000313" key="2">
    <source>
        <dbReference type="Proteomes" id="UP000318571"/>
    </source>
</evidence>
<proteinExistence type="predicted"/>
<dbReference type="EMBL" id="VCGU01000003">
    <property type="protein sequence ID" value="TRY78908.1"/>
    <property type="molecule type" value="Genomic_DNA"/>
</dbReference>
<protein>
    <submittedName>
        <fullName evidence="1">Uncharacterized protein</fullName>
    </submittedName>
</protein>
<dbReference type="Proteomes" id="UP000318571">
    <property type="component" value="Chromosome 11"/>
</dbReference>
<accession>A0A553PMJ8</accession>
<evidence type="ECO:0000313" key="1">
    <source>
        <dbReference type="EMBL" id="TRY78908.1"/>
    </source>
</evidence>
<sequence>MIHRGFGPRTNAERWIDSLPENPSEEDFASVDKKLKTIYIKSHQKRKQYYDRRSFILKRLAVGENVFVQNPKTKRWDRLASVINSDDRRKYQLQFLN</sequence>